<dbReference type="SUPFAM" id="SSF53850">
    <property type="entry name" value="Periplasmic binding protein-like II"/>
    <property type="match status" value="1"/>
</dbReference>
<dbReference type="InterPro" id="IPR058163">
    <property type="entry name" value="LysR-type_TF_proteobact-type"/>
</dbReference>
<organism evidence="6 7">
    <name type="scientific">Haliea salexigens</name>
    <dbReference type="NCBI Taxonomy" id="287487"/>
    <lineage>
        <taxon>Bacteria</taxon>
        <taxon>Pseudomonadati</taxon>
        <taxon>Pseudomonadota</taxon>
        <taxon>Gammaproteobacteria</taxon>
        <taxon>Cellvibrionales</taxon>
        <taxon>Halieaceae</taxon>
        <taxon>Haliea</taxon>
    </lineage>
</organism>
<name>A0A3C1KMI4_9GAMM</name>
<dbReference type="PANTHER" id="PTHR30537:SF1">
    <property type="entry name" value="HTH-TYPE TRANSCRIPTIONAL REGULATOR PGRR"/>
    <property type="match status" value="1"/>
</dbReference>
<dbReference type="Pfam" id="PF03466">
    <property type="entry name" value="LysR_substrate"/>
    <property type="match status" value="1"/>
</dbReference>
<dbReference type="AlphaFoldDB" id="A0A3C1KMI4"/>
<dbReference type="GO" id="GO:0006351">
    <property type="term" value="P:DNA-templated transcription"/>
    <property type="evidence" value="ECO:0007669"/>
    <property type="project" value="TreeGrafter"/>
</dbReference>
<protein>
    <submittedName>
        <fullName evidence="6">LysR family transcriptional regulator</fullName>
    </submittedName>
</protein>
<proteinExistence type="inferred from homology"/>
<accession>A0A3C1KMI4</accession>
<evidence type="ECO:0000256" key="2">
    <source>
        <dbReference type="ARBA" id="ARBA00023015"/>
    </source>
</evidence>
<keyword evidence="4" id="KW-0804">Transcription</keyword>
<sequence length="298" mass="33324">MKGAEYAQLEAFLAVAERCNFRRAAAHLGLAPSTLSQTVSNLEDRLGVQLFNRTTRSVSLTGGGEQLRAQLQPLLAELGRAVEAVADLGVGDRGQVRLVCSRAAARLVLARLAVGFHREYPRIEVDITVDDGISNIVESHYDAGVRVGHLLEKDMIALPLTGEWPLHVVAAPAYLQQYGRPESPEDLRSHNCLRMRHTQSGTVFPWRFQRGKRRFDFQPSGNLVVDDEALSLEALLAGEGIGYLLEPDVQAHLSSGDLVSLLTDWTVTMPPFYIYYLRTRHMPQALRQLLDFIKRWRE</sequence>
<evidence type="ECO:0000313" key="6">
    <source>
        <dbReference type="EMBL" id="HAN27940.1"/>
    </source>
</evidence>
<comment type="similarity">
    <text evidence="1">Belongs to the LysR transcriptional regulatory family.</text>
</comment>
<keyword evidence="3" id="KW-0238">DNA-binding</keyword>
<dbReference type="InterPro" id="IPR036390">
    <property type="entry name" value="WH_DNA-bd_sf"/>
</dbReference>
<dbReference type="GO" id="GO:0043565">
    <property type="term" value="F:sequence-specific DNA binding"/>
    <property type="evidence" value="ECO:0007669"/>
    <property type="project" value="TreeGrafter"/>
</dbReference>
<gene>
    <name evidence="6" type="ORF">DCP75_09540</name>
</gene>
<dbReference type="Proteomes" id="UP000259273">
    <property type="component" value="Unassembled WGS sequence"/>
</dbReference>
<dbReference type="InterPro" id="IPR036388">
    <property type="entry name" value="WH-like_DNA-bd_sf"/>
</dbReference>
<evidence type="ECO:0000313" key="7">
    <source>
        <dbReference type="Proteomes" id="UP000259273"/>
    </source>
</evidence>
<dbReference type="PANTHER" id="PTHR30537">
    <property type="entry name" value="HTH-TYPE TRANSCRIPTIONAL REGULATOR"/>
    <property type="match status" value="1"/>
</dbReference>
<dbReference type="PRINTS" id="PR00039">
    <property type="entry name" value="HTHLYSR"/>
</dbReference>
<dbReference type="PROSITE" id="PS50931">
    <property type="entry name" value="HTH_LYSR"/>
    <property type="match status" value="1"/>
</dbReference>
<dbReference type="Gene3D" id="1.10.10.10">
    <property type="entry name" value="Winged helix-like DNA-binding domain superfamily/Winged helix DNA-binding domain"/>
    <property type="match status" value="1"/>
</dbReference>
<evidence type="ECO:0000256" key="4">
    <source>
        <dbReference type="ARBA" id="ARBA00023163"/>
    </source>
</evidence>
<dbReference type="Pfam" id="PF00126">
    <property type="entry name" value="HTH_1"/>
    <property type="match status" value="1"/>
</dbReference>
<dbReference type="SUPFAM" id="SSF46785">
    <property type="entry name" value="Winged helix' DNA-binding domain"/>
    <property type="match status" value="1"/>
</dbReference>
<comment type="caution">
    <text evidence="6">The sequence shown here is derived from an EMBL/GenBank/DDBJ whole genome shotgun (WGS) entry which is preliminary data.</text>
</comment>
<feature type="domain" description="HTH lysR-type" evidence="5">
    <location>
        <begin position="1"/>
        <end position="61"/>
    </location>
</feature>
<evidence type="ECO:0000256" key="1">
    <source>
        <dbReference type="ARBA" id="ARBA00009437"/>
    </source>
</evidence>
<dbReference type="Gene3D" id="3.40.190.290">
    <property type="match status" value="1"/>
</dbReference>
<evidence type="ECO:0000256" key="3">
    <source>
        <dbReference type="ARBA" id="ARBA00023125"/>
    </source>
</evidence>
<dbReference type="FunFam" id="1.10.10.10:FF:000001">
    <property type="entry name" value="LysR family transcriptional regulator"/>
    <property type="match status" value="1"/>
</dbReference>
<keyword evidence="2" id="KW-0805">Transcription regulation</keyword>
<reference evidence="6 7" key="1">
    <citation type="journal article" date="2018" name="Nat. Biotechnol.">
        <title>A standardized bacterial taxonomy based on genome phylogeny substantially revises the tree of life.</title>
        <authorList>
            <person name="Parks D.H."/>
            <person name="Chuvochina M."/>
            <person name="Waite D.W."/>
            <person name="Rinke C."/>
            <person name="Skarshewski A."/>
            <person name="Chaumeil P.A."/>
            <person name="Hugenholtz P."/>
        </authorList>
    </citation>
    <scope>NUCLEOTIDE SEQUENCE [LARGE SCALE GENOMIC DNA]</scope>
    <source>
        <strain evidence="6">UBA9158</strain>
    </source>
</reference>
<dbReference type="InterPro" id="IPR005119">
    <property type="entry name" value="LysR_subst-bd"/>
</dbReference>
<dbReference type="EMBL" id="DMND01000130">
    <property type="protein sequence ID" value="HAN27940.1"/>
    <property type="molecule type" value="Genomic_DNA"/>
</dbReference>
<evidence type="ECO:0000259" key="5">
    <source>
        <dbReference type="PROSITE" id="PS50931"/>
    </source>
</evidence>
<dbReference type="InterPro" id="IPR000847">
    <property type="entry name" value="LysR_HTH_N"/>
</dbReference>
<dbReference type="STRING" id="1121937.GCA_000423125_01519"/>
<dbReference type="GO" id="GO:0003700">
    <property type="term" value="F:DNA-binding transcription factor activity"/>
    <property type="evidence" value="ECO:0007669"/>
    <property type="project" value="InterPro"/>
</dbReference>